<name>A0A6P5XWZ9_DURZI</name>
<feature type="region of interest" description="Disordered" evidence="2">
    <location>
        <begin position="1"/>
        <end position="22"/>
    </location>
</feature>
<sequence length="1336" mass="146958">MSPALLDPGGASSSTHNGQASSVPFTVNTFGSFSVSQSKFSQEKMNSSSSFSFGGDFSSGFSNSTPNNPNFSFNTPSLQRPSGGLAKPRLFKRQHLNSHNLKSSGNLETRVGPGFNPFRPVSCVPHPSPSDGSDLVGNLEGEVVEEMKNLRIGKTFGFDDQSLVSKLPDDLRKLNIEDSSKDDWRNENDGNAGSCVGRGAETEKLLNELRSKLNIKDSEDVDDGAKKDFVFKGGKDSDSLVGSSTDALHDGIKNLNIKGFGDGKTNERDGFFSRSSESSGQLGGEREKLLSTEMERKLNIWSVMGDSTGQTDRGFSSLQILGKDVQTERLGDKKLYEFGKSIHNQSTFQPAKRGLYASSKVHMDQLKTDIKTAGAAASTTLFSSHAVHFQPGANTFGMTSDKPKKKDEFGFTAKEDTIETPFVEFRTPNSQTNIFFGLTKKLEFTAKREAGTCPKFKKRRAKLKQPTPVQLWYGPYFISHNTDAHDNAEASESYSSMDVSPYQEKLTDTQCSRESSVPSDESFSLDNKDTSRCSHPVVSSDAIDEDLVAATQHMNINEGGEKDEEIKEGGSGNVFDKGVAAEAPLEDSVSGDETESFITAAEDIDYNSDIALSSAENEACSGSNIERQDSDAQMYFDSPSNSEHISGFDFTFAASSSAQSQLSSPKRHHKKKNLTKIAFDSPNSSSNMRIPYASSSLQFSPYPEASLHLSVGQGQKTDLSTLQSKVGGNSVVDKGPEVKHEPNLTGASTAAQELCEKWRLRGNQAYANGDSSKAEEYYTQGIGCIPASETSRSCLGALMLCYSNRAATRMSLGRMRDALGDCMMAITIDPNFVRVQLRAANCYLALGQVENATRYFRKCLQSGTGVCVDQKIAVEASDGLQKAQKLSECICRSTELLRRKTSDDAESALEVIAEALQISLYSEKLLEMKAEALFVLRKYEEVIHLCEQTFDSAEKNSLSFDINGQLANLDSSGFSKDSTFGIWRCCLIFKSYFHLGKLEEATALLEKQEKLQSTTVSLSRDGSNSLESLILLTATVRELLCHKAAGNEAFQSGRYLEAVEHYTAALSCNMESRPFAAVCFCNRAAAYKAMGQVTDAIADCSLAIALDGNYLKAISRRITLYEMIRDYGQAASDLERLLSHLKKQMEAKTNKIEKPDRSMNLAHELRQARIWLSEIEEEGKKEVPLDFYMILGVEPSASAAEIKKAYRKAALRHHPDKAVQSLVRNENGDDTLWKEIREEAYKDADKLFKIIGEAYAILSDPIKRSQYDFEEETRNVQKKHTGGASRAATDAQSYSFDRSGGMRSWRDVRRSYGYASSKGSEATQSNRYHRQSEPLI</sequence>
<protein>
    <submittedName>
        <fullName evidence="5">Uncharacterized protein LOC111286791 isoform X1</fullName>
    </submittedName>
</protein>
<dbReference type="SMART" id="SM00271">
    <property type="entry name" value="DnaJ"/>
    <property type="match status" value="1"/>
</dbReference>
<feature type="region of interest" description="Disordered" evidence="2">
    <location>
        <begin position="1314"/>
        <end position="1336"/>
    </location>
</feature>
<evidence type="ECO:0000256" key="2">
    <source>
        <dbReference type="SAM" id="MobiDB-lite"/>
    </source>
</evidence>
<evidence type="ECO:0000313" key="5">
    <source>
        <dbReference type="RefSeq" id="XP_022732734.1"/>
    </source>
</evidence>
<dbReference type="PANTHER" id="PTHR45181:SF4">
    <property type="entry name" value="HEAT SHOCK PROTEIN DNAJ WITH TETRATRICOPEPTIDE REPEAT-CONTAINING PROTEIN"/>
    <property type="match status" value="1"/>
</dbReference>
<dbReference type="Pfam" id="PF00226">
    <property type="entry name" value="DnaJ"/>
    <property type="match status" value="1"/>
</dbReference>
<reference evidence="5" key="1">
    <citation type="submission" date="2025-08" db="UniProtKB">
        <authorList>
            <consortium name="RefSeq"/>
        </authorList>
    </citation>
    <scope>IDENTIFICATION</scope>
    <source>
        <tissue evidence="5">Fruit stalk</tissue>
    </source>
</reference>
<evidence type="ECO:0000313" key="4">
    <source>
        <dbReference type="Proteomes" id="UP000515121"/>
    </source>
</evidence>
<dbReference type="RefSeq" id="XP_022732734.1">
    <property type="nucleotide sequence ID" value="XM_022876999.1"/>
</dbReference>
<dbReference type="Proteomes" id="UP000515121">
    <property type="component" value="Unplaced"/>
</dbReference>
<dbReference type="PRINTS" id="PR00625">
    <property type="entry name" value="JDOMAIN"/>
</dbReference>
<dbReference type="PROSITE" id="PS00636">
    <property type="entry name" value="DNAJ_1"/>
    <property type="match status" value="1"/>
</dbReference>
<gene>
    <name evidence="5" type="primary">LOC111286791</name>
</gene>
<dbReference type="SMART" id="SM00028">
    <property type="entry name" value="TPR"/>
    <property type="match status" value="8"/>
</dbReference>
<keyword evidence="1" id="KW-0175">Coiled coil</keyword>
<feature type="region of interest" description="Disordered" evidence="2">
    <location>
        <begin position="1269"/>
        <end position="1302"/>
    </location>
</feature>
<dbReference type="PANTHER" id="PTHR45181">
    <property type="entry name" value="HEAT SHOCK PROTEIN DNAJ WITH TETRATRICOPEPTIDE REPEAT-CONTAINING PROTEIN"/>
    <property type="match status" value="1"/>
</dbReference>
<evidence type="ECO:0000259" key="3">
    <source>
        <dbReference type="PROSITE" id="PS50076"/>
    </source>
</evidence>
<dbReference type="CDD" id="cd06257">
    <property type="entry name" value="DnaJ"/>
    <property type="match status" value="1"/>
</dbReference>
<dbReference type="InterPro" id="IPR001623">
    <property type="entry name" value="DnaJ_domain"/>
</dbReference>
<organism evidence="4 5">
    <name type="scientific">Durio zibethinus</name>
    <name type="common">Durian</name>
    <dbReference type="NCBI Taxonomy" id="66656"/>
    <lineage>
        <taxon>Eukaryota</taxon>
        <taxon>Viridiplantae</taxon>
        <taxon>Streptophyta</taxon>
        <taxon>Embryophyta</taxon>
        <taxon>Tracheophyta</taxon>
        <taxon>Spermatophyta</taxon>
        <taxon>Magnoliopsida</taxon>
        <taxon>eudicotyledons</taxon>
        <taxon>Gunneridae</taxon>
        <taxon>Pentapetalae</taxon>
        <taxon>rosids</taxon>
        <taxon>malvids</taxon>
        <taxon>Malvales</taxon>
        <taxon>Malvaceae</taxon>
        <taxon>Helicteroideae</taxon>
        <taxon>Durio</taxon>
    </lineage>
</organism>
<dbReference type="SUPFAM" id="SSF46565">
    <property type="entry name" value="Chaperone J-domain"/>
    <property type="match status" value="1"/>
</dbReference>
<evidence type="ECO:0000256" key="1">
    <source>
        <dbReference type="SAM" id="Coils"/>
    </source>
</evidence>
<dbReference type="Gene3D" id="1.10.287.110">
    <property type="entry name" value="DnaJ domain"/>
    <property type="match status" value="1"/>
</dbReference>
<feature type="domain" description="J" evidence="3">
    <location>
        <begin position="1186"/>
        <end position="1271"/>
    </location>
</feature>
<accession>A0A6P5XWZ9</accession>
<dbReference type="InterPro" id="IPR018253">
    <property type="entry name" value="DnaJ_domain_CS"/>
</dbReference>
<dbReference type="InterPro" id="IPR019734">
    <property type="entry name" value="TPR_rpt"/>
</dbReference>
<dbReference type="PROSITE" id="PS50076">
    <property type="entry name" value="DNAJ_2"/>
    <property type="match status" value="1"/>
</dbReference>
<feature type="region of interest" description="Disordered" evidence="2">
    <location>
        <begin position="268"/>
        <end position="287"/>
    </location>
</feature>
<keyword evidence="4" id="KW-1185">Reference proteome</keyword>
<dbReference type="Gene3D" id="1.25.40.10">
    <property type="entry name" value="Tetratricopeptide repeat domain"/>
    <property type="match status" value="2"/>
</dbReference>
<feature type="compositionally biased region" description="Polar residues" evidence="2">
    <location>
        <begin position="11"/>
        <end position="22"/>
    </location>
</feature>
<dbReference type="Pfam" id="PF13181">
    <property type="entry name" value="TPR_8"/>
    <property type="match status" value="1"/>
</dbReference>
<feature type="region of interest" description="Disordered" evidence="2">
    <location>
        <begin position="488"/>
        <end position="531"/>
    </location>
</feature>
<proteinExistence type="predicted"/>
<feature type="coiled-coil region" evidence="1">
    <location>
        <begin position="1124"/>
        <end position="1151"/>
    </location>
</feature>
<dbReference type="GeneID" id="111286791"/>
<dbReference type="SUPFAM" id="SSF48452">
    <property type="entry name" value="TPR-like"/>
    <property type="match status" value="2"/>
</dbReference>
<dbReference type="KEGG" id="dzi:111286791"/>
<dbReference type="InterPro" id="IPR036869">
    <property type="entry name" value="J_dom_sf"/>
</dbReference>
<dbReference type="InterPro" id="IPR011990">
    <property type="entry name" value="TPR-like_helical_dom_sf"/>
</dbReference>
<feature type="compositionally biased region" description="Polar residues" evidence="2">
    <location>
        <begin position="1317"/>
        <end position="1326"/>
    </location>
</feature>
<feature type="compositionally biased region" description="Polar residues" evidence="2">
    <location>
        <begin position="508"/>
        <end position="525"/>
    </location>
</feature>
<dbReference type="OrthoDB" id="10250354at2759"/>